<sequence length="229" mass="24750">MVLIHGTFGFKKAAQARDRWSVMGRVLKDEGRCLYALEYGTNWLGTMGVKDIRDSAKQLATFVDGVKAATNASKVDLVGYSQGGLVARSYLKDRDGARSVDDLVTLGTPNRGTDTTSAWWGSWVYKAVDQMMPDSDFLKKLNKGGELMPGVSYTALATPEDGVVTPFTSAYLHGPTEQLTNATVPSIPGSDEEPHTEFCANPAAVQWVREALRSPGPANPYFKPVGTLA</sequence>
<name>A0ABW7UNV3_9ACTN</name>
<comment type="caution">
    <text evidence="1">The sequence shown here is derived from an EMBL/GenBank/DDBJ whole genome shotgun (WGS) entry which is preliminary data.</text>
</comment>
<dbReference type="Proteomes" id="UP001611548">
    <property type="component" value="Unassembled WGS sequence"/>
</dbReference>
<proteinExistence type="predicted"/>
<dbReference type="InterPro" id="IPR002918">
    <property type="entry name" value="Lipase_EstA/Esterase_EstB"/>
</dbReference>
<keyword evidence="1" id="KW-0378">Hydrolase</keyword>
<dbReference type="Pfam" id="PF01674">
    <property type="entry name" value="Lipase_2"/>
    <property type="match status" value="1"/>
</dbReference>
<dbReference type="InterPro" id="IPR029058">
    <property type="entry name" value="AB_hydrolase_fold"/>
</dbReference>
<dbReference type="SUPFAM" id="SSF53474">
    <property type="entry name" value="alpha/beta-Hydrolases"/>
    <property type="match status" value="1"/>
</dbReference>
<evidence type="ECO:0000313" key="2">
    <source>
        <dbReference type="Proteomes" id="UP001611548"/>
    </source>
</evidence>
<dbReference type="PANTHER" id="PTHR37946:SF1">
    <property type="entry name" value="SLL1969 PROTEIN"/>
    <property type="match status" value="1"/>
</dbReference>
<dbReference type="RefSeq" id="WP_055472479.1">
    <property type="nucleotide sequence ID" value="NZ_JBEZHZ010000002.1"/>
</dbReference>
<organism evidence="1 2">
    <name type="scientific">Streptomyces pathocidini</name>
    <dbReference type="NCBI Taxonomy" id="1650571"/>
    <lineage>
        <taxon>Bacteria</taxon>
        <taxon>Bacillati</taxon>
        <taxon>Actinomycetota</taxon>
        <taxon>Actinomycetes</taxon>
        <taxon>Kitasatosporales</taxon>
        <taxon>Streptomycetaceae</taxon>
        <taxon>Streptomyces</taxon>
    </lineage>
</organism>
<dbReference type="GO" id="GO:0016787">
    <property type="term" value="F:hydrolase activity"/>
    <property type="evidence" value="ECO:0007669"/>
    <property type="project" value="UniProtKB-KW"/>
</dbReference>
<dbReference type="Gene3D" id="3.40.50.1820">
    <property type="entry name" value="alpha/beta hydrolase"/>
    <property type="match status" value="1"/>
</dbReference>
<dbReference type="EMBL" id="JBIRWE010000003">
    <property type="protein sequence ID" value="MFI1964324.1"/>
    <property type="molecule type" value="Genomic_DNA"/>
</dbReference>
<keyword evidence="2" id="KW-1185">Reference proteome</keyword>
<dbReference type="PANTHER" id="PTHR37946">
    <property type="entry name" value="SLL1969 PROTEIN"/>
    <property type="match status" value="1"/>
</dbReference>
<protein>
    <submittedName>
        <fullName evidence="1">Alpha/beta fold hydrolase</fullName>
    </submittedName>
</protein>
<reference evidence="1 2" key="1">
    <citation type="submission" date="2024-10" db="EMBL/GenBank/DDBJ databases">
        <title>The Natural Products Discovery Center: Release of the First 8490 Sequenced Strains for Exploring Actinobacteria Biosynthetic Diversity.</title>
        <authorList>
            <person name="Kalkreuter E."/>
            <person name="Kautsar S.A."/>
            <person name="Yang D."/>
            <person name="Bader C.D."/>
            <person name="Teijaro C.N."/>
            <person name="Fluegel L."/>
            <person name="Davis C.M."/>
            <person name="Simpson J.R."/>
            <person name="Lauterbach L."/>
            <person name="Steele A.D."/>
            <person name="Gui C."/>
            <person name="Meng S."/>
            <person name="Li G."/>
            <person name="Viehrig K."/>
            <person name="Ye F."/>
            <person name="Su P."/>
            <person name="Kiefer A.F."/>
            <person name="Nichols A."/>
            <person name="Cepeda A.J."/>
            <person name="Yan W."/>
            <person name="Fan B."/>
            <person name="Jiang Y."/>
            <person name="Adhikari A."/>
            <person name="Zheng C.-J."/>
            <person name="Schuster L."/>
            <person name="Cowan T.M."/>
            <person name="Smanski M.J."/>
            <person name="Chevrette M.G."/>
            <person name="De Carvalho L.P.S."/>
            <person name="Shen B."/>
        </authorList>
    </citation>
    <scope>NUCLEOTIDE SEQUENCE [LARGE SCALE GENOMIC DNA]</scope>
    <source>
        <strain evidence="1 2">NPDC020327</strain>
    </source>
</reference>
<accession>A0ABW7UNV3</accession>
<gene>
    <name evidence="1" type="ORF">ACH429_09405</name>
</gene>
<evidence type="ECO:0000313" key="1">
    <source>
        <dbReference type="EMBL" id="MFI1964324.1"/>
    </source>
</evidence>